<sequence length="216" mass="23192">MSLVLGVMGLPQVEVELLRIIVRLSSNLRSRWTVSESRSCDLLLMDGDFPASEWQALRARFVVPMVTRGDTTARSASRALARPIYAEELVELLNEVAPGNAPAEAARAAVRSPGMRASLVRWPSQATLRRHPAFVRLAAALARSMQSAESLSVLGRVDVEVCSTFLGLLDGEGALAWAEQAPAPSASSASRAHAGGEAARRKQGLLSRIRQRLGLA</sequence>
<accession>A0A3S0Z1Y5</accession>
<dbReference type="EMBL" id="RXFT01000002">
    <property type="protein sequence ID" value="RUR66939.1"/>
    <property type="molecule type" value="Genomic_DNA"/>
</dbReference>
<dbReference type="RefSeq" id="WP_126021098.1">
    <property type="nucleotide sequence ID" value="NZ_RXFT01000002.1"/>
</dbReference>
<reference evidence="1 2" key="1">
    <citation type="submission" date="2018-12" db="EMBL/GenBank/DDBJ databases">
        <title>The genome sequences of Variovorax guangxiensis DSM 27352.</title>
        <authorList>
            <person name="Gao J."/>
            <person name="Sun J."/>
        </authorList>
    </citation>
    <scope>NUCLEOTIDE SEQUENCE [LARGE SCALE GENOMIC DNA]</scope>
    <source>
        <strain evidence="1 2">DSM 27352</strain>
    </source>
</reference>
<dbReference type="Proteomes" id="UP000281118">
    <property type="component" value="Unassembled WGS sequence"/>
</dbReference>
<dbReference type="AlphaFoldDB" id="A0A3S0Z1Y5"/>
<evidence type="ECO:0000313" key="2">
    <source>
        <dbReference type="Proteomes" id="UP000281118"/>
    </source>
</evidence>
<gene>
    <name evidence="1" type="ORF">EJP67_07645</name>
</gene>
<dbReference type="OrthoDB" id="8859725at2"/>
<protein>
    <submittedName>
        <fullName evidence="1">Uncharacterized protein</fullName>
    </submittedName>
</protein>
<evidence type="ECO:0000313" key="1">
    <source>
        <dbReference type="EMBL" id="RUR66939.1"/>
    </source>
</evidence>
<name>A0A3S0Z1Y5_9BURK</name>
<organism evidence="1 2">
    <name type="scientific">Variovorax guangxiensis</name>
    <dbReference type="NCBI Taxonomy" id="1775474"/>
    <lineage>
        <taxon>Bacteria</taxon>
        <taxon>Pseudomonadati</taxon>
        <taxon>Pseudomonadota</taxon>
        <taxon>Betaproteobacteria</taxon>
        <taxon>Burkholderiales</taxon>
        <taxon>Comamonadaceae</taxon>
        <taxon>Variovorax</taxon>
    </lineage>
</organism>
<comment type="caution">
    <text evidence="1">The sequence shown here is derived from an EMBL/GenBank/DDBJ whole genome shotgun (WGS) entry which is preliminary data.</text>
</comment>
<proteinExistence type="predicted"/>